<evidence type="ECO:0000313" key="1">
    <source>
        <dbReference type="EMBL" id="MBC1179002.1"/>
    </source>
</evidence>
<dbReference type="EMBL" id="GITU01010299">
    <property type="protein sequence ID" value="MBC1179002.1"/>
    <property type="molecule type" value="Transcribed_RNA"/>
</dbReference>
<protein>
    <submittedName>
        <fullName evidence="1">Uncharacterized protein</fullName>
    </submittedName>
</protein>
<organism evidence="1">
    <name type="scientific">Lutzomyia longipalpis</name>
    <name type="common">Sand fly</name>
    <dbReference type="NCBI Taxonomy" id="7200"/>
    <lineage>
        <taxon>Eukaryota</taxon>
        <taxon>Metazoa</taxon>
        <taxon>Ecdysozoa</taxon>
        <taxon>Arthropoda</taxon>
        <taxon>Hexapoda</taxon>
        <taxon>Insecta</taxon>
        <taxon>Pterygota</taxon>
        <taxon>Neoptera</taxon>
        <taxon>Endopterygota</taxon>
        <taxon>Diptera</taxon>
        <taxon>Nematocera</taxon>
        <taxon>Psychodoidea</taxon>
        <taxon>Psychodidae</taxon>
        <taxon>Lutzomyia</taxon>
        <taxon>Lutzomyia</taxon>
    </lineage>
</organism>
<dbReference type="AlphaFoldDB" id="A0A7G3AYS2"/>
<reference evidence="1" key="1">
    <citation type="journal article" date="2020" name="BMC">
        <title>Leishmania infection induces a limited differential gene expression in the sand fly midgut.</title>
        <authorList>
            <person name="Coutinho-Abreu I.V."/>
            <person name="Serafim T.D."/>
            <person name="Meneses C."/>
            <person name="Kamhawi S."/>
            <person name="Oliveira F."/>
            <person name="Valenzuela J.G."/>
        </authorList>
    </citation>
    <scope>NUCLEOTIDE SEQUENCE</scope>
    <source>
        <strain evidence="1">Jacobina</strain>
        <tissue evidence="1">Midgut</tissue>
    </source>
</reference>
<name>A0A7G3AYS2_LUTLO</name>
<accession>A0A7G3AYS2</accession>
<sequence>MALYPTLMETLLAKKIEMAAQQGGAGPGGSRLFRTDSLDSTSSIGSLGSMALGEDVCRCDDCLLGIVDLYTISAVEQALSLCSNVFFFHRRIYWRQNTRSACKINFHYLSNGEGVTQNVSLLRVSVSF</sequence>
<dbReference type="VEuPathDB" id="VectorBase:LLONM1_000667"/>
<proteinExistence type="predicted"/>